<sequence length="187" mass="21046">MLTVWRAALGPLVRFYREALEGHPEPVLDVAIGDGSLTAIVRRRLVVDPVLIGLDISEEMLTRAVRRLGRERFRPVRGDARCLPFPPASFDRVCCFGGLHVIPFPEQALASMARVLRPRGTFFASVLLRPRGWWPRRLAERYVELGLLSTLFEPAALRTALQQAGLLPVREIRNGRMLLIECQKPAS</sequence>
<dbReference type="AlphaFoldDB" id="A0A367ZCZ4"/>
<dbReference type="EMBL" id="QOQW01000037">
    <property type="protein sequence ID" value="RCK75973.1"/>
    <property type="molecule type" value="Genomic_DNA"/>
</dbReference>
<gene>
    <name evidence="2" type="ORF">OZSIB_3703</name>
</gene>
<dbReference type="Pfam" id="PF08241">
    <property type="entry name" value="Methyltransf_11"/>
    <property type="match status" value="1"/>
</dbReference>
<dbReference type="SUPFAM" id="SSF53335">
    <property type="entry name" value="S-adenosyl-L-methionine-dependent methyltransferases"/>
    <property type="match status" value="1"/>
</dbReference>
<dbReference type="PANTHER" id="PTHR43591">
    <property type="entry name" value="METHYLTRANSFERASE"/>
    <property type="match status" value="1"/>
</dbReference>
<dbReference type="InterPro" id="IPR029063">
    <property type="entry name" value="SAM-dependent_MTases_sf"/>
</dbReference>
<dbReference type="GO" id="GO:0008757">
    <property type="term" value="F:S-adenosylmethionine-dependent methyltransferase activity"/>
    <property type="evidence" value="ECO:0007669"/>
    <property type="project" value="InterPro"/>
</dbReference>
<feature type="domain" description="Methyltransferase type 11" evidence="1">
    <location>
        <begin position="28"/>
        <end position="123"/>
    </location>
</feature>
<keyword evidence="2" id="KW-0489">Methyltransferase</keyword>
<dbReference type="CDD" id="cd02440">
    <property type="entry name" value="AdoMet_MTases"/>
    <property type="match status" value="1"/>
</dbReference>
<name>A0A367ZCZ4_9BACT</name>
<evidence type="ECO:0000259" key="1">
    <source>
        <dbReference type="Pfam" id="PF08241"/>
    </source>
</evidence>
<evidence type="ECO:0000313" key="3">
    <source>
        <dbReference type="Proteomes" id="UP000252355"/>
    </source>
</evidence>
<dbReference type="PANTHER" id="PTHR43591:SF24">
    <property type="entry name" value="2-METHOXY-6-POLYPRENYL-1,4-BENZOQUINOL METHYLASE, MITOCHONDRIAL"/>
    <property type="match status" value="1"/>
</dbReference>
<protein>
    <submittedName>
        <fullName evidence="2">Methyltransferase</fullName>
    </submittedName>
</protein>
<dbReference type="Proteomes" id="UP000252355">
    <property type="component" value="Unassembled WGS sequence"/>
</dbReference>
<dbReference type="Gene3D" id="3.40.50.150">
    <property type="entry name" value="Vaccinia Virus protein VP39"/>
    <property type="match status" value="1"/>
</dbReference>
<comment type="caution">
    <text evidence="2">The sequence shown here is derived from an EMBL/GenBank/DDBJ whole genome shotgun (WGS) entry which is preliminary data.</text>
</comment>
<organism evidence="2 3">
    <name type="scientific">Candidatus Ozemobacter sibiricus</name>
    <dbReference type="NCBI Taxonomy" id="2268124"/>
    <lineage>
        <taxon>Bacteria</taxon>
        <taxon>Candidatus Ozemobacteria</taxon>
        <taxon>Candidatus Ozemobacterales</taxon>
        <taxon>Candidatus Ozemobacteraceae</taxon>
        <taxon>Candidatus Ozemobacter</taxon>
    </lineage>
</organism>
<proteinExistence type="predicted"/>
<dbReference type="GO" id="GO:0032259">
    <property type="term" value="P:methylation"/>
    <property type="evidence" value="ECO:0007669"/>
    <property type="project" value="UniProtKB-KW"/>
</dbReference>
<reference evidence="2 3" key="1">
    <citation type="submission" date="2018-05" db="EMBL/GenBank/DDBJ databases">
        <title>A metagenomic window into the 2 km-deep terrestrial subsurface aquifer revealed taxonomically and functionally diverse microbial community comprising novel uncultured bacterial lineages.</title>
        <authorList>
            <person name="Kadnikov V.V."/>
            <person name="Mardanov A.V."/>
            <person name="Beletsky A.V."/>
            <person name="Banks D."/>
            <person name="Pimenov N.V."/>
            <person name="Frank Y.A."/>
            <person name="Karnachuk O.V."/>
            <person name="Ravin N.V."/>
        </authorList>
    </citation>
    <scope>NUCLEOTIDE SEQUENCE [LARGE SCALE GENOMIC DNA]</scope>
    <source>
        <strain evidence="2">BY5</strain>
    </source>
</reference>
<evidence type="ECO:0000313" key="2">
    <source>
        <dbReference type="EMBL" id="RCK75973.1"/>
    </source>
</evidence>
<dbReference type="InterPro" id="IPR013216">
    <property type="entry name" value="Methyltransf_11"/>
</dbReference>
<accession>A0A367ZCZ4</accession>
<keyword evidence="2" id="KW-0808">Transferase</keyword>